<evidence type="ECO:0000313" key="2">
    <source>
        <dbReference type="EMBL" id="KAK2190611.1"/>
    </source>
</evidence>
<feature type="transmembrane region" description="Helical" evidence="1">
    <location>
        <begin position="21"/>
        <end position="39"/>
    </location>
</feature>
<keyword evidence="3" id="KW-1185">Reference proteome</keyword>
<proteinExistence type="predicted"/>
<dbReference type="EMBL" id="JAODUO010000074">
    <property type="protein sequence ID" value="KAK2190611.1"/>
    <property type="molecule type" value="Genomic_DNA"/>
</dbReference>
<evidence type="ECO:0000256" key="1">
    <source>
        <dbReference type="SAM" id="Phobius"/>
    </source>
</evidence>
<organism evidence="2 3">
    <name type="scientific">Ridgeia piscesae</name>
    <name type="common">Tubeworm</name>
    <dbReference type="NCBI Taxonomy" id="27915"/>
    <lineage>
        <taxon>Eukaryota</taxon>
        <taxon>Metazoa</taxon>
        <taxon>Spiralia</taxon>
        <taxon>Lophotrochozoa</taxon>
        <taxon>Annelida</taxon>
        <taxon>Polychaeta</taxon>
        <taxon>Sedentaria</taxon>
        <taxon>Canalipalpata</taxon>
        <taxon>Sabellida</taxon>
        <taxon>Siboglinidae</taxon>
        <taxon>Ridgeia</taxon>
    </lineage>
</organism>
<protein>
    <submittedName>
        <fullName evidence="2">Uncharacterized protein</fullName>
    </submittedName>
</protein>
<evidence type="ECO:0000313" key="3">
    <source>
        <dbReference type="Proteomes" id="UP001209878"/>
    </source>
</evidence>
<keyword evidence="1" id="KW-0472">Membrane</keyword>
<gene>
    <name evidence="2" type="ORF">NP493_74g03000</name>
</gene>
<sequence length="170" mass="18963">MRGVARGAEVAGQSTLLCENILWLLRVLLYFFTCLVATVTSLDLYGGLVFLLLGIILKLFYGFSCFEATVVRLDLHGSLFSLHWILAIRLCPSVHTSLRLLNILPGSVSTVVCLDCCCSLNVSQQQVVNKATRFNGMFPVVSCMHSYCTSPWLIISQKKFFSRSVSEMLR</sequence>
<dbReference type="Proteomes" id="UP001209878">
    <property type="component" value="Unassembled WGS sequence"/>
</dbReference>
<comment type="caution">
    <text evidence="2">The sequence shown here is derived from an EMBL/GenBank/DDBJ whole genome shotgun (WGS) entry which is preliminary data.</text>
</comment>
<reference evidence="2" key="1">
    <citation type="journal article" date="2023" name="Mol. Biol. Evol.">
        <title>Third-Generation Sequencing Reveals the Adaptive Role of the Epigenome in Three Deep-Sea Polychaetes.</title>
        <authorList>
            <person name="Perez M."/>
            <person name="Aroh O."/>
            <person name="Sun Y."/>
            <person name="Lan Y."/>
            <person name="Juniper S.K."/>
            <person name="Young C.R."/>
            <person name="Angers B."/>
            <person name="Qian P.Y."/>
        </authorList>
    </citation>
    <scope>NUCLEOTIDE SEQUENCE</scope>
    <source>
        <strain evidence="2">R07B-5</strain>
    </source>
</reference>
<keyword evidence="1" id="KW-0812">Transmembrane</keyword>
<dbReference type="AlphaFoldDB" id="A0AAD9P9V5"/>
<keyword evidence="1" id="KW-1133">Transmembrane helix</keyword>
<name>A0AAD9P9V5_RIDPI</name>
<accession>A0AAD9P9V5</accession>
<feature type="transmembrane region" description="Helical" evidence="1">
    <location>
        <begin position="45"/>
        <end position="63"/>
    </location>
</feature>